<dbReference type="EMBL" id="CAJNIZ010042795">
    <property type="protein sequence ID" value="CAE7638100.1"/>
    <property type="molecule type" value="Genomic_DNA"/>
</dbReference>
<evidence type="ECO:0000313" key="2">
    <source>
        <dbReference type="EMBL" id="CAE7638100.1"/>
    </source>
</evidence>
<dbReference type="Proteomes" id="UP000649617">
    <property type="component" value="Unassembled WGS sequence"/>
</dbReference>
<accession>A0A812VM74</accession>
<reference evidence="2" key="1">
    <citation type="submission" date="2021-02" db="EMBL/GenBank/DDBJ databases">
        <authorList>
            <person name="Dougan E. K."/>
            <person name="Rhodes N."/>
            <person name="Thang M."/>
            <person name="Chan C."/>
        </authorList>
    </citation>
    <scope>NUCLEOTIDE SEQUENCE</scope>
</reference>
<feature type="non-terminal residue" evidence="2">
    <location>
        <position position="1"/>
    </location>
</feature>
<comment type="caution">
    <text evidence="2">The sequence shown here is derived from an EMBL/GenBank/DDBJ whole genome shotgun (WGS) entry which is preliminary data.</text>
</comment>
<protein>
    <submittedName>
        <fullName evidence="2">Uncharacterized protein</fullName>
    </submittedName>
</protein>
<name>A0A812VM74_SYMPI</name>
<sequence>DPDDEDEDDHLPLQPAAISERFADAIATQHQAEVAVPPTVLDTQPVDDGEGPGNMGPGSDGAEDV</sequence>
<dbReference type="AlphaFoldDB" id="A0A812VM74"/>
<feature type="region of interest" description="Disordered" evidence="1">
    <location>
        <begin position="38"/>
        <end position="65"/>
    </location>
</feature>
<gene>
    <name evidence="2" type="ORF">SPIL2461_LOCUS16858</name>
</gene>
<organism evidence="2 3">
    <name type="scientific">Symbiodinium pilosum</name>
    <name type="common">Dinoflagellate</name>
    <dbReference type="NCBI Taxonomy" id="2952"/>
    <lineage>
        <taxon>Eukaryota</taxon>
        <taxon>Sar</taxon>
        <taxon>Alveolata</taxon>
        <taxon>Dinophyceae</taxon>
        <taxon>Suessiales</taxon>
        <taxon>Symbiodiniaceae</taxon>
        <taxon>Symbiodinium</taxon>
    </lineage>
</organism>
<evidence type="ECO:0000313" key="3">
    <source>
        <dbReference type="Proteomes" id="UP000649617"/>
    </source>
</evidence>
<evidence type="ECO:0000256" key="1">
    <source>
        <dbReference type="SAM" id="MobiDB-lite"/>
    </source>
</evidence>
<proteinExistence type="predicted"/>
<keyword evidence="3" id="KW-1185">Reference proteome</keyword>
<feature type="non-terminal residue" evidence="2">
    <location>
        <position position="65"/>
    </location>
</feature>